<dbReference type="SUPFAM" id="SSF49452">
    <property type="entry name" value="Starch-binding domain-like"/>
    <property type="match status" value="1"/>
</dbReference>
<dbReference type="InterPro" id="IPR003343">
    <property type="entry name" value="Big_2"/>
</dbReference>
<evidence type="ECO:0000313" key="6">
    <source>
        <dbReference type="EMBL" id="QJC55798.1"/>
    </source>
</evidence>
<dbReference type="Pfam" id="PF02368">
    <property type="entry name" value="Big_2"/>
    <property type="match status" value="1"/>
</dbReference>
<evidence type="ECO:0000256" key="2">
    <source>
        <dbReference type="SAM" id="MobiDB-lite"/>
    </source>
</evidence>
<dbReference type="Gene3D" id="2.60.40.10">
    <property type="entry name" value="Immunoglobulins"/>
    <property type="match status" value="1"/>
</dbReference>
<dbReference type="KEGG" id="pvac:HC248_01081"/>
<dbReference type="Gene3D" id="2.60.40.1080">
    <property type="match status" value="1"/>
</dbReference>
<dbReference type="GO" id="GO:0016787">
    <property type="term" value="F:hydrolase activity"/>
    <property type="evidence" value="ECO:0007669"/>
    <property type="project" value="UniProtKB-KW"/>
</dbReference>
<dbReference type="InterPro" id="IPR014756">
    <property type="entry name" value="Ig_E-set"/>
</dbReference>
<dbReference type="EC" id="3.1.-.-" evidence="6"/>
<reference evidence="6 7" key="1">
    <citation type="submission" date="2020-04" db="EMBL/GenBank/DDBJ databases">
        <title>Complete genome of a Psychrophilic, Marine, Gas Vacuolate Bacterium Polaromonas vacuolata KCTC 22033T.</title>
        <authorList>
            <person name="Hwang K."/>
            <person name="Kim K.M."/>
        </authorList>
    </citation>
    <scope>NUCLEOTIDE SEQUENCE [LARGE SCALE GENOMIC DNA]</scope>
    <source>
        <strain evidence="6 7">KCTC 22033</strain>
    </source>
</reference>
<dbReference type="GO" id="GO:0030246">
    <property type="term" value="F:carbohydrate binding"/>
    <property type="evidence" value="ECO:0007669"/>
    <property type="project" value="InterPro"/>
</dbReference>
<protein>
    <submittedName>
        <fullName evidence="6">Putative deoxyribonuclease RhsB</fullName>
        <ecNumber evidence="6">3.1.-.-</ecNumber>
    </submittedName>
</protein>
<feature type="region of interest" description="Disordered" evidence="2">
    <location>
        <begin position="2581"/>
        <end position="2603"/>
    </location>
</feature>
<feature type="domain" description="BIG2" evidence="5">
    <location>
        <begin position="823"/>
        <end position="912"/>
    </location>
</feature>
<proteinExistence type="predicted"/>
<feature type="compositionally biased region" description="Polar residues" evidence="2">
    <location>
        <begin position="2066"/>
        <end position="2076"/>
    </location>
</feature>
<dbReference type="Gene3D" id="2.180.10.10">
    <property type="entry name" value="RHS repeat-associated core"/>
    <property type="match status" value="2"/>
</dbReference>
<organism evidence="6 7">
    <name type="scientific">Polaromonas vacuolata</name>
    <dbReference type="NCBI Taxonomy" id="37448"/>
    <lineage>
        <taxon>Bacteria</taxon>
        <taxon>Pseudomonadati</taxon>
        <taxon>Pseudomonadota</taxon>
        <taxon>Betaproteobacteria</taxon>
        <taxon>Burkholderiales</taxon>
        <taxon>Comamonadaceae</taxon>
        <taxon>Polaromonas</taxon>
    </lineage>
</organism>
<keyword evidence="3" id="KW-1133">Transmembrane helix</keyword>
<keyword evidence="3" id="KW-0472">Membrane</keyword>
<name>A0A6H2H7G0_9BURK</name>
<feature type="region of interest" description="Disordered" evidence="2">
    <location>
        <begin position="2750"/>
        <end position="2776"/>
    </location>
</feature>
<feature type="region of interest" description="Disordered" evidence="2">
    <location>
        <begin position="2703"/>
        <end position="2726"/>
    </location>
</feature>
<dbReference type="InterPro" id="IPR013784">
    <property type="entry name" value="Carb-bd-like_fold"/>
</dbReference>
<sequence>MAWIFNKSKNSFVSLFLLSLFRQLASNVQTAVQVIWPKKRQQILSRLAQSQELTPARSRFAGRHALGFLRLLTGVTGVTSVLGGWGFLVALVQALVLTLMLTLIFALLPLQAAHAAQSTVFGPKTASISPNAKSVGSMAFADIDVYSPGRDTAGPFTLVIENSSANLPNGKQVRIEIWHNLVKVASSSDFFSPNGVALASFQKPINARPLRNLVMVKVLGNTPVRFTYKIVAGAAPLPPASISLLVPNPLALTNGSSAVLTATLTPAPSSAGSIDLVSSNTAVLTLPNSVAFSAGQTSVAISVQAQAVGTASVTASLNGGSASSSTSSSASSSTSSNAIANVNVSPAAPKLMGLLPIQSTLQQGASGQMQLSIAPNQSQDTRVALLSSDSTKVSVQASVTIPAGQTTASFAAQGLAVGNAQISASLNNAAGLSSASAQVQVVPVPVPPTVVSVLPVTLVLQKGSTAQLVVKLSAAQSSDTTVALLTRTSGIVSLPASVVVPAGASQVGFNVSALDVGNSLIAARLSLSSSSSSVESAVQVTPVPAALAGLTPASSSLIVGANGQLLLQLNNAQSSVTTVALAAAPSGIVQLPATVLVPAGQTQVNLTVTALAVGRADVVATLNGSTQRAGVLVSPLPAAIAEVSPSPLALQEGASGNFTVRLNAVQSSAVTINLVAANPSLLRAPATFVIPAGVVSQAVSVQALAAGSTQLTVGLNGASLSVAVNITLPPPRIAALEPATQDLPKGKLGQLRLTLDRAPQAPALVSLVNSNSAALGLPAQVTIPAGQLSVDIPMTALSLGQAYLSAALNGSAVNAVVTVVAPEIVGIALTPAAVSVSPGQSTQVQAMGTYSDGSTQDITASQGTAWTSAAPATATVSAEGRVTGLATGETLLSASQTVLPTYGNPTPSAVVGQASITVGSPLPLALSAIKTALTTGESVAVSISAPYAAGAQAFVIILSSNGTAALQYPSSVSINPGLSSVNVNLKATSAGSVVLTASASANANANANANTNTTPFASGQLSFSVTDPAPTSITITAVSPNAGAVGSLVTLSGIGFTAPVNGNNSNSNNSNTVTFAGNVPAVVQSASTAELVVKVPDAAQSGPITVSNSLGSAQSAPFTVLREQDFSFQASPSMLDVIQGTSASVVLNLASVGTNNFQGLAKLTATGLPAGVTAQFDPPSLSAYQTGRLTLLADSRAALTSPNANANASANVTLTAQATLNGLPWVRQSSISVRVVSKEGLTGVKGRFVTPAGAGIAGIIARQDITTNQVVTDAAGNFTLTGLAPGVTTLRFDATPANPLYPIWPFNVTLAANQVLTLTDWVINAPPTDEQFKQIDNAVQDQQITDDRYPGFAVTMPAGVSIVGWDGVKKPRIAVQRIDPDKLPVGAPPFPMKEAYQLYFGTPMGGIPSAPIPVTLPNVAEKEPGEKVDIWWFDGSPMGGTGEWKMAGLGTVSADGKTVSSDPGVGITRFCGVCGLFSLSCPPNPTPPQPCPTCGGQDGTPANDAGNPVSLFTGQALARSSGLSIGGLAPVQTTLHYNPVDAFNNRAGTVTSFGYGWTFGYDISFWPMSGEQKRLVMPGGQFVNMVADNTGTGTGNNTKYRPVNDPRYSGAYAQMLSAERWEVVLKDGTRWQFEPFPGIPGLIRGGPPLFVTKIIDSNGVATSISRQSNGRIQSISGLDGRGISASYGSNGFVSRLADHTGRHQDYGYTADGRVNQITDPQGRVTQYSYQSLPTFTNPDGATACSAEIIDNNHQGITSVLYPSSTTPTRNSYGTDRILKQTTATGETWQFAYRRTGACVVKLSGQSLPAKVWDYSCRAGQSLASRTCSGGTCTAPEVGTCPDTDSEDNRAAGWRFYGGTVQEAVVTQPDATTTRSTFNARGVITAFADELGQRSQFIYDPKQQLTKSIDPLGRETKFEYDALGNRTATIDPLGHRTETLFTASNKPSQTTRFWLEKPSTQGGVALSYTPIFSSASYDSKGNLTQTINEVGLQTRLSYSAQGLLSSATLAAQINSPSVPVVSAGVASSIAPAARQISLSYSNAGDLSLITDREGNDTRLGTDALGRPSSSTNPLGYTSQTEYNVIDQLTTSTNPLGQTSQLSYDPAGRITAVTNTAGVQIERYSYDSQGRVISKTDALNQSDTFEWGSFSRPIKTTDRKGQVTTRSYNERGQVASITTPDKTISFEYDTVGRLSEVRDPSSVNTTKYDAANRITQTDSTTAAGSHRLQYQYDSLGRVSTRTLSGSGIIKPEVTTYSWDAADRLLGHSSSFGVGTGTGTGAGAGTGTGTQVHSTSYTYDSAGRLATRKVQAGNQQDLITQAYGYDGLERLSQIKYLKAQGTASEQLIEQIDYQYDAAGQRIAKTTLNGNGTGSQDTPMRASFDAANRMRSITFTGTGTGTSTGSSDTSYSLSYDQNGNLTQKQNQLEPNDKTTYAWDANNRLIQMNQSKTISSNIGTAGTTGTTGNTSSSTSTTVLSASFSYDAFGRRIQSTITQGTQAPTTVQYLYEGAQALGEIRDGKLSHRLLTGLSLDETIARIAVNGDGNKDAANSRLYLTDALNSVIAQLADDDNANIQNSYAYSPYGQSQTVGPDSANNPNQYTSRENDNTGLYYYRARYYDPVMKRFVSSDPIGLAGGMNSYSYVEGDPVNYLDPLGFDRWGDTSANYRYTQKAGKPVDDTTGTALTCFSICVGGANPGPGVTVTAGQEGGHSRGSAHETGQACDVGKNSNPNLTRSKTEQCFKQCFPASSSWGQEERNHYHMQTRPSASGSTGFIPGVH</sequence>
<feature type="transmembrane region" description="Helical" evidence="3">
    <location>
        <begin position="95"/>
        <end position="113"/>
    </location>
</feature>
<dbReference type="PANTHER" id="PTHR32305">
    <property type="match status" value="1"/>
</dbReference>
<feature type="region of interest" description="Disordered" evidence="2">
    <location>
        <begin position="2051"/>
        <end position="2076"/>
    </location>
</feature>
<dbReference type="InterPro" id="IPR013783">
    <property type="entry name" value="Ig-like_fold"/>
</dbReference>
<keyword evidence="6" id="KW-0378">Hydrolase</keyword>
<feature type="compositionally biased region" description="Polar residues" evidence="2">
    <location>
        <begin position="2581"/>
        <end position="2600"/>
    </location>
</feature>
<dbReference type="Pfam" id="PF25023">
    <property type="entry name" value="TEN_YD-shell"/>
    <property type="match status" value="1"/>
</dbReference>
<keyword evidence="3" id="KW-0812">Transmembrane</keyword>
<dbReference type="SMART" id="SM00635">
    <property type="entry name" value="BID_2"/>
    <property type="match status" value="2"/>
</dbReference>
<dbReference type="SUPFAM" id="SSF81296">
    <property type="entry name" value="E set domains"/>
    <property type="match status" value="1"/>
</dbReference>
<evidence type="ECO:0000256" key="3">
    <source>
        <dbReference type="SAM" id="Phobius"/>
    </source>
</evidence>
<dbReference type="NCBIfam" id="TIGR03696">
    <property type="entry name" value="Rhs_assc_core"/>
    <property type="match status" value="1"/>
</dbReference>
<dbReference type="PRINTS" id="PR00394">
    <property type="entry name" value="RHSPROTEIN"/>
</dbReference>
<feature type="chain" id="PRO_5026100273" evidence="4">
    <location>
        <begin position="26"/>
        <end position="2776"/>
    </location>
</feature>
<keyword evidence="4" id="KW-0732">Signal</keyword>
<keyword evidence="1" id="KW-0677">Repeat</keyword>
<dbReference type="PANTHER" id="PTHR32305:SF15">
    <property type="entry name" value="PROTEIN RHSA-RELATED"/>
    <property type="match status" value="1"/>
</dbReference>
<gene>
    <name evidence="6" type="primary">rhsB</name>
    <name evidence="6" type="ORF">HC248_01081</name>
</gene>
<dbReference type="InterPro" id="IPR022385">
    <property type="entry name" value="Rhs_assc_core"/>
</dbReference>
<dbReference type="NCBIfam" id="TIGR01643">
    <property type="entry name" value="YD_repeat_2x"/>
    <property type="match status" value="5"/>
</dbReference>
<evidence type="ECO:0000313" key="7">
    <source>
        <dbReference type="Proteomes" id="UP000502041"/>
    </source>
</evidence>
<evidence type="ECO:0000256" key="4">
    <source>
        <dbReference type="SAM" id="SignalP"/>
    </source>
</evidence>
<dbReference type="EMBL" id="CP051461">
    <property type="protein sequence ID" value="QJC55798.1"/>
    <property type="molecule type" value="Genomic_DNA"/>
</dbReference>
<dbReference type="Pfam" id="PF05593">
    <property type="entry name" value="RHS_repeat"/>
    <property type="match status" value="2"/>
</dbReference>
<feature type="domain" description="BIG2" evidence="5">
    <location>
        <begin position="238"/>
        <end position="327"/>
    </location>
</feature>
<dbReference type="InterPro" id="IPR006530">
    <property type="entry name" value="YD"/>
</dbReference>
<dbReference type="InterPro" id="IPR050708">
    <property type="entry name" value="T6SS_VgrG/RHS"/>
</dbReference>
<evidence type="ECO:0000256" key="1">
    <source>
        <dbReference type="ARBA" id="ARBA00022737"/>
    </source>
</evidence>
<dbReference type="CDD" id="cd00102">
    <property type="entry name" value="IPT"/>
    <property type="match status" value="1"/>
</dbReference>
<dbReference type="InterPro" id="IPR031325">
    <property type="entry name" value="RHS_repeat"/>
</dbReference>
<dbReference type="Proteomes" id="UP000502041">
    <property type="component" value="Chromosome"/>
</dbReference>
<accession>A0A6H2H7G0</accession>
<evidence type="ECO:0000259" key="5">
    <source>
        <dbReference type="SMART" id="SM00635"/>
    </source>
</evidence>
<keyword evidence="7" id="KW-1185">Reference proteome</keyword>
<dbReference type="InterPro" id="IPR056823">
    <property type="entry name" value="TEN-like_YD-shell"/>
</dbReference>
<feature type="signal peptide" evidence="4">
    <location>
        <begin position="1"/>
        <end position="25"/>
    </location>
</feature>